<dbReference type="EMBL" id="GGYP01002996">
    <property type="protein sequence ID" value="MDE47767.1"/>
    <property type="molecule type" value="Transcribed_RNA"/>
</dbReference>
<accession>A0A6G1SC79</accession>
<keyword evidence="3" id="KW-0507">mRNA processing</keyword>
<keyword evidence="6" id="KW-0175">Coiled coil</keyword>
<gene>
    <name evidence="8" type="primary">wtap</name>
    <name evidence="8" type="ORF">g.1027</name>
</gene>
<evidence type="ECO:0000256" key="5">
    <source>
        <dbReference type="ARBA" id="ARBA00023242"/>
    </source>
</evidence>
<dbReference type="GO" id="GO:0000381">
    <property type="term" value="P:regulation of alternative mRNA splicing, via spliceosome"/>
    <property type="evidence" value="ECO:0007669"/>
    <property type="project" value="InterPro"/>
</dbReference>
<dbReference type="GO" id="GO:0008380">
    <property type="term" value="P:RNA splicing"/>
    <property type="evidence" value="ECO:0007669"/>
    <property type="project" value="UniProtKB-KW"/>
</dbReference>
<evidence type="ECO:0000256" key="3">
    <source>
        <dbReference type="ARBA" id="ARBA00022664"/>
    </source>
</evidence>
<protein>
    <submittedName>
        <fullName evidence="8">Pre-mRNA-splicing regulator WTAP</fullName>
    </submittedName>
</protein>
<evidence type="ECO:0000313" key="8">
    <source>
        <dbReference type="EMBL" id="MDE47767.1"/>
    </source>
</evidence>
<dbReference type="PANTHER" id="PTHR15217:SF0">
    <property type="entry name" value="PRE-MRNA-SPLICING REGULATOR WTAP"/>
    <property type="match status" value="1"/>
</dbReference>
<dbReference type="InterPro" id="IPR033757">
    <property type="entry name" value="WTAP"/>
</dbReference>
<dbReference type="GO" id="GO:0006397">
    <property type="term" value="P:mRNA processing"/>
    <property type="evidence" value="ECO:0007669"/>
    <property type="project" value="UniProtKB-KW"/>
</dbReference>
<feature type="coiled-coil region" evidence="6">
    <location>
        <begin position="205"/>
        <end position="232"/>
    </location>
</feature>
<feature type="coiled-coil region" evidence="6">
    <location>
        <begin position="38"/>
        <end position="65"/>
    </location>
</feature>
<feature type="compositionally biased region" description="Basic and acidic residues" evidence="7">
    <location>
        <begin position="253"/>
        <end position="281"/>
    </location>
</feature>
<dbReference type="PANTHER" id="PTHR15217">
    <property type="entry name" value="WILMS' TUMOR 1-ASSOCIATING PROTEIN"/>
    <property type="match status" value="1"/>
</dbReference>
<evidence type="ECO:0000256" key="2">
    <source>
        <dbReference type="ARBA" id="ARBA00010313"/>
    </source>
</evidence>
<dbReference type="Pfam" id="PF17098">
    <property type="entry name" value="Wtap"/>
    <property type="match status" value="1"/>
</dbReference>
<name>A0A6G1SC79_9ACAR</name>
<dbReference type="AlphaFoldDB" id="A0A6G1SC79"/>
<organism evidence="8">
    <name type="scientific">Aceria tosichella</name>
    <name type="common">wheat curl mite</name>
    <dbReference type="NCBI Taxonomy" id="561515"/>
    <lineage>
        <taxon>Eukaryota</taxon>
        <taxon>Metazoa</taxon>
        <taxon>Ecdysozoa</taxon>
        <taxon>Arthropoda</taxon>
        <taxon>Chelicerata</taxon>
        <taxon>Arachnida</taxon>
        <taxon>Acari</taxon>
        <taxon>Acariformes</taxon>
        <taxon>Trombidiformes</taxon>
        <taxon>Prostigmata</taxon>
        <taxon>Eupodina</taxon>
        <taxon>Eriophyoidea</taxon>
        <taxon>Eriophyidae</taxon>
        <taxon>Eriophyinae</taxon>
        <taxon>Aceriini</taxon>
        <taxon>Aceria</taxon>
    </lineage>
</organism>
<sequence>MSSSSNQLARRVHLTRDHLADLDKEQLATKWVQQEAYINQLENAVEELSKQADSLQHELQSNETKYKKRLHNICMKLTLRDRKINQLQEKLDLITQNQLPTPYQLESTLIDPALNMMFEKMKSEMEAAKVKVEEMQNELSAWKFTPDSTTGKRLMAKCRLLHNENEELGKEMSTGWVAQLTGNLALQKKFSEEMKKSQSELDEFLLELEEEVEGMQNTIYYLQQRLRELKEEKRTAVDANAIEAATTEEADNDVVKSEPSDPTDHDTSEQIIKTEIKQEVD</sequence>
<evidence type="ECO:0000256" key="1">
    <source>
        <dbReference type="ARBA" id="ARBA00004123"/>
    </source>
</evidence>
<proteinExistence type="inferred from homology"/>
<keyword evidence="5" id="KW-0539">Nucleus</keyword>
<dbReference type="GO" id="GO:0005634">
    <property type="term" value="C:nucleus"/>
    <property type="evidence" value="ECO:0007669"/>
    <property type="project" value="UniProtKB-SubCell"/>
</dbReference>
<comment type="similarity">
    <text evidence="2">Belongs to the fl(2)d family.</text>
</comment>
<evidence type="ECO:0000256" key="7">
    <source>
        <dbReference type="SAM" id="MobiDB-lite"/>
    </source>
</evidence>
<reference evidence="8" key="1">
    <citation type="submission" date="2018-10" db="EMBL/GenBank/DDBJ databases">
        <title>Transcriptome assembly of Aceria tosichella (Wheat curl mite) Type 2.</title>
        <authorList>
            <person name="Scully E.D."/>
            <person name="Geib S.M."/>
            <person name="Palmer N.A."/>
            <person name="Gupta A.K."/>
            <person name="Sarath G."/>
            <person name="Tatineni S."/>
        </authorList>
    </citation>
    <scope>NUCLEOTIDE SEQUENCE</scope>
    <source>
        <strain evidence="8">LincolnNE</strain>
    </source>
</reference>
<feature type="region of interest" description="Disordered" evidence="7">
    <location>
        <begin position="240"/>
        <end position="281"/>
    </location>
</feature>
<comment type="subcellular location">
    <subcellularLocation>
        <location evidence="1">Nucleus</location>
    </subcellularLocation>
</comment>
<evidence type="ECO:0000256" key="6">
    <source>
        <dbReference type="SAM" id="Coils"/>
    </source>
</evidence>
<evidence type="ECO:0000256" key="4">
    <source>
        <dbReference type="ARBA" id="ARBA00023187"/>
    </source>
</evidence>
<dbReference type="GO" id="GO:0016556">
    <property type="term" value="P:mRNA modification"/>
    <property type="evidence" value="ECO:0007669"/>
    <property type="project" value="InterPro"/>
</dbReference>
<keyword evidence="4" id="KW-0508">mRNA splicing</keyword>
<feature type="coiled-coil region" evidence="6">
    <location>
        <begin position="118"/>
        <end position="145"/>
    </location>
</feature>